<proteinExistence type="predicted"/>
<dbReference type="Proteomes" id="UP000000305">
    <property type="component" value="Unassembled WGS sequence"/>
</dbReference>
<keyword evidence="3" id="KW-1185">Reference proteome</keyword>
<dbReference type="InParanoid" id="E9HVM9"/>
<name>E9HVM9_DAPPU</name>
<dbReference type="eggNOG" id="ENOG502SG6Z">
    <property type="taxonomic scope" value="Eukaryota"/>
</dbReference>
<organism evidence="2 3">
    <name type="scientific">Daphnia pulex</name>
    <name type="common">Water flea</name>
    <dbReference type="NCBI Taxonomy" id="6669"/>
    <lineage>
        <taxon>Eukaryota</taxon>
        <taxon>Metazoa</taxon>
        <taxon>Ecdysozoa</taxon>
        <taxon>Arthropoda</taxon>
        <taxon>Crustacea</taxon>
        <taxon>Branchiopoda</taxon>
        <taxon>Diplostraca</taxon>
        <taxon>Cladocera</taxon>
        <taxon>Anomopoda</taxon>
        <taxon>Daphniidae</taxon>
        <taxon>Daphnia</taxon>
    </lineage>
</organism>
<protein>
    <submittedName>
        <fullName evidence="2">Uncharacterized protein</fullName>
    </submittedName>
</protein>
<accession>E9HVM9</accession>
<dbReference type="PhylomeDB" id="E9HVM9"/>
<evidence type="ECO:0000313" key="3">
    <source>
        <dbReference type="Proteomes" id="UP000000305"/>
    </source>
</evidence>
<feature type="region of interest" description="Disordered" evidence="1">
    <location>
        <begin position="126"/>
        <end position="152"/>
    </location>
</feature>
<sequence length="584" mass="67521">MKDRKHQLDQLIHLYNQWNSLKKISLSLRQKPSKVIETNIHSFEKVLASLCDLSAIDAYHQLRSSRRKNWKEDWNFYENQKTSRTFYISSKDQAFSQSEDRRIARVLNEEKRVEISRSPLADTTITLKSSDSETSDSSSKEDEFQLPSPKKRKKPVTVDLQFSATELVSTSVQVADRCGISISDQLLLTSQIVNSGGGNISDFSLSKSSIWRKRSSARAELAKNIKLEWLKENPKHLIVHWDTKIFQTSSNKKQERIAVIISGSNSGTKIIGIPPISDSVGRSQMVSTLAETVLKWAKECILKNTFPREDYRELIELVFIYLGGGELPARKFFLRQPGAMHHARFMSKSIYLMKMELMTERISFSVEERRQVHKMAQFIALYYAKYFLRSRIAVFSPLDDLKFLSSIISYSDEDPDLAIPVITSIKRHLWYLTEELVVLSLFNEELGSFTRSVLAKKLFSTPRPDVFNIGKPKFPTIDESNLPFLSSLIGPRSWLIFALLGLTKSQDWLQLPPKYWELMYDYRFARNFCVNLQVVNDCAERAIKLVEDFSNITQDEEQFQFLIQSVEEHRKQFPTFTQNSLLNL</sequence>
<gene>
    <name evidence="2" type="ORF">DAPPUDRAFT_118411</name>
</gene>
<dbReference type="AlphaFoldDB" id="E9HVM9"/>
<dbReference type="HOGENOM" id="CLU_014733_2_0_1"/>
<dbReference type="PANTHER" id="PTHR46113">
    <property type="entry name" value="SNAC DOMAIN-CONTAINING PROTEIN"/>
    <property type="match status" value="1"/>
</dbReference>
<dbReference type="KEGG" id="dpx:DAPPUDRAFT_118411"/>
<reference evidence="2 3" key="1">
    <citation type="journal article" date="2011" name="Science">
        <title>The ecoresponsive genome of Daphnia pulex.</title>
        <authorList>
            <person name="Colbourne J.K."/>
            <person name="Pfrender M.E."/>
            <person name="Gilbert D."/>
            <person name="Thomas W.K."/>
            <person name="Tucker A."/>
            <person name="Oakley T.H."/>
            <person name="Tokishita S."/>
            <person name="Aerts A."/>
            <person name="Arnold G.J."/>
            <person name="Basu M.K."/>
            <person name="Bauer D.J."/>
            <person name="Caceres C.E."/>
            <person name="Carmel L."/>
            <person name="Casola C."/>
            <person name="Choi J.H."/>
            <person name="Detter J.C."/>
            <person name="Dong Q."/>
            <person name="Dusheyko S."/>
            <person name="Eads B.D."/>
            <person name="Frohlich T."/>
            <person name="Geiler-Samerotte K.A."/>
            <person name="Gerlach D."/>
            <person name="Hatcher P."/>
            <person name="Jogdeo S."/>
            <person name="Krijgsveld J."/>
            <person name="Kriventseva E.V."/>
            <person name="Kultz D."/>
            <person name="Laforsch C."/>
            <person name="Lindquist E."/>
            <person name="Lopez J."/>
            <person name="Manak J.R."/>
            <person name="Muller J."/>
            <person name="Pangilinan J."/>
            <person name="Patwardhan R.P."/>
            <person name="Pitluck S."/>
            <person name="Pritham E.J."/>
            <person name="Rechtsteiner A."/>
            <person name="Rho M."/>
            <person name="Rogozin I.B."/>
            <person name="Sakarya O."/>
            <person name="Salamov A."/>
            <person name="Schaack S."/>
            <person name="Shapiro H."/>
            <person name="Shiga Y."/>
            <person name="Skalitzky C."/>
            <person name="Smith Z."/>
            <person name="Souvorov A."/>
            <person name="Sung W."/>
            <person name="Tang Z."/>
            <person name="Tsuchiya D."/>
            <person name="Tu H."/>
            <person name="Vos H."/>
            <person name="Wang M."/>
            <person name="Wolf Y.I."/>
            <person name="Yamagata H."/>
            <person name="Yamada T."/>
            <person name="Ye Y."/>
            <person name="Shaw J.R."/>
            <person name="Andrews J."/>
            <person name="Crease T.J."/>
            <person name="Tang H."/>
            <person name="Lucas S.M."/>
            <person name="Robertson H.M."/>
            <person name="Bork P."/>
            <person name="Koonin E.V."/>
            <person name="Zdobnov E.M."/>
            <person name="Grigoriev I.V."/>
            <person name="Lynch M."/>
            <person name="Boore J.L."/>
        </authorList>
    </citation>
    <scope>NUCLEOTIDE SEQUENCE [LARGE SCALE GENOMIC DNA]</scope>
</reference>
<dbReference type="EMBL" id="GL732863">
    <property type="protein sequence ID" value="EFX64205.1"/>
    <property type="molecule type" value="Genomic_DNA"/>
</dbReference>
<evidence type="ECO:0000313" key="2">
    <source>
        <dbReference type="EMBL" id="EFX64205.1"/>
    </source>
</evidence>
<dbReference type="OrthoDB" id="6626714at2759"/>
<evidence type="ECO:0000256" key="1">
    <source>
        <dbReference type="SAM" id="MobiDB-lite"/>
    </source>
</evidence>
<dbReference type="PANTHER" id="PTHR46113:SF1">
    <property type="entry name" value="PEPTIDASE M17 LEUCYL AMINOPEPTIDASE N-TERMINAL DOMAIN-CONTAINING PROTEIN"/>
    <property type="match status" value="1"/>
</dbReference>
<dbReference type="OMA" id="NCTRIPM"/>